<organism evidence="1 2">
    <name type="scientific">Oryzias javanicus</name>
    <name type="common">Javanese ricefish</name>
    <name type="synonym">Aplocheilus javanicus</name>
    <dbReference type="NCBI Taxonomy" id="123683"/>
    <lineage>
        <taxon>Eukaryota</taxon>
        <taxon>Metazoa</taxon>
        <taxon>Chordata</taxon>
        <taxon>Craniata</taxon>
        <taxon>Vertebrata</taxon>
        <taxon>Euteleostomi</taxon>
        <taxon>Actinopterygii</taxon>
        <taxon>Neopterygii</taxon>
        <taxon>Teleostei</taxon>
        <taxon>Neoteleostei</taxon>
        <taxon>Acanthomorphata</taxon>
        <taxon>Ovalentaria</taxon>
        <taxon>Atherinomorphae</taxon>
        <taxon>Beloniformes</taxon>
        <taxon>Adrianichthyidae</taxon>
        <taxon>Oryziinae</taxon>
        <taxon>Oryzias</taxon>
    </lineage>
</organism>
<keyword evidence="2" id="KW-1185">Reference proteome</keyword>
<sequence>MSKRRSELEGRLDGLVSRIAMETQEIKELEQLLTDGQILANEILKRDLEGVICGLEKYLGELRQQV</sequence>
<reference evidence="1 2" key="1">
    <citation type="submission" date="2018-11" db="EMBL/GenBank/DDBJ databases">
        <authorList>
            <person name="Lopez-Roques C."/>
            <person name="Donnadieu C."/>
            <person name="Bouchez O."/>
            <person name="Klopp C."/>
            <person name="Cabau C."/>
            <person name="Zahm M."/>
        </authorList>
    </citation>
    <scope>NUCLEOTIDE SEQUENCE [LARGE SCALE GENOMIC DNA]</scope>
    <source>
        <strain evidence="1">RS831</strain>
        <tissue evidence="1">Whole body</tissue>
    </source>
</reference>
<dbReference type="Proteomes" id="UP000283210">
    <property type="component" value="Chromosome 9"/>
</dbReference>
<dbReference type="AlphaFoldDB" id="A0A437D240"/>
<gene>
    <name evidence="1" type="ORF">OJAV_G00094830</name>
</gene>
<name>A0A437D240_ORYJA</name>
<protein>
    <submittedName>
        <fullName evidence="1">Uncharacterized protein</fullName>
    </submittedName>
</protein>
<proteinExistence type="predicted"/>
<accession>A0A437D240</accession>
<dbReference type="OrthoDB" id="433501at2759"/>
<dbReference type="EMBL" id="CM012445">
    <property type="protein sequence ID" value="RVE68769.1"/>
    <property type="molecule type" value="Genomic_DNA"/>
</dbReference>
<evidence type="ECO:0000313" key="1">
    <source>
        <dbReference type="EMBL" id="RVE68769.1"/>
    </source>
</evidence>
<reference evidence="1 2" key="2">
    <citation type="submission" date="2019-01" db="EMBL/GenBank/DDBJ databases">
        <title>A chromosome length genome reference of the Java medaka (oryzias javanicus).</title>
        <authorList>
            <person name="Herpin A."/>
            <person name="Takehana Y."/>
            <person name="Naruse K."/>
            <person name="Ansai S."/>
            <person name="Kawaguchi M."/>
        </authorList>
    </citation>
    <scope>NUCLEOTIDE SEQUENCE [LARGE SCALE GENOMIC DNA]</scope>
    <source>
        <strain evidence="1">RS831</strain>
        <tissue evidence="1">Whole body</tissue>
    </source>
</reference>
<evidence type="ECO:0000313" key="2">
    <source>
        <dbReference type="Proteomes" id="UP000283210"/>
    </source>
</evidence>